<dbReference type="PANTHER" id="PTHR42788">
    <property type="entry name" value="TAURINE IMPORT ATP-BINDING PROTEIN-RELATED"/>
    <property type="match status" value="1"/>
</dbReference>
<feature type="domain" description="ABC transporter" evidence="6">
    <location>
        <begin position="16"/>
        <end position="247"/>
    </location>
</feature>
<keyword evidence="8" id="KW-1185">Reference proteome</keyword>
<gene>
    <name evidence="7" type="ORF">GCM10007935_37970</name>
</gene>
<dbReference type="PANTHER" id="PTHR42788:SF13">
    <property type="entry name" value="ALIPHATIC SULFONATES IMPORT ATP-BINDING PROTEIN SSUB"/>
    <property type="match status" value="1"/>
</dbReference>
<keyword evidence="3" id="KW-1003">Cell membrane</keyword>
<dbReference type="InterPro" id="IPR003439">
    <property type="entry name" value="ABC_transporter-like_ATP-bd"/>
</dbReference>
<dbReference type="PROSITE" id="PS00211">
    <property type="entry name" value="ABC_TRANSPORTER_1"/>
    <property type="match status" value="1"/>
</dbReference>
<dbReference type="Pfam" id="PF00005">
    <property type="entry name" value="ABC_tran"/>
    <property type="match status" value="1"/>
</dbReference>
<dbReference type="Proteomes" id="UP001156903">
    <property type="component" value="Unassembled WGS sequence"/>
</dbReference>
<evidence type="ECO:0000256" key="2">
    <source>
        <dbReference type="ARBA" id="ARBA00022448"/>
    </source>
</evidence>
<dbReference type="CDD" id="cd03293">
    <property type="entry name" value="ABC_NrtD_SsuB_transporters"/>
    <property type="match status" value="1"/>
</dbReference>
<name>A0ABQ6C9M0_9BURK</name>
<protein>
    <submittedName>
        <fullName evidence="7">ABC transporter ATP-binding protein</fullName>
    </submittedName>
</protein>
<dbReference type="SUPFAM" id="SSF52540">
    <property type="entry name" value="P-loop containing nucleoside triphosphate hydrolases"/>
    <property type="match status" value="1"/>
</dbReference>
<evidence type="ECO:0000259" key="6">
    <source>
        <dbReference type="PROSITE" id="PS50893"/>
    </source>
</evidence>
<accession>A0ABQ6C9M0</accession>
<keyword evidence="5 7" id="KW-0067">ATP-binding</keyword>
<dbReference type="RefSeq" id="WP_284309103.1">
    <property type="nucleotide sequence ID" value="NZ_BSPB01000054.1"/>
</dbReference>
<organism evidence="7 8">
    <name type="scientific">Hydrogenophaga electricum</name>
    <dbReference type="NCBI Taxonomy" id="1230953"/>
    <lineage>
        <taxon>Bacteria</taxon>
        <taxon>Pseudomonadati</taxon>
        <taxon>Pseudomonadota</taxon>
        <taxon>Betaproteobacteria</taxon>
        <taxon>Burkholderiales</taxon>
        <taxon>Comamonadaceae</taxon>
        <taxon>Hydrogenophaga</taxon>
    </lineage>
</organism>
<comment type="similarity">
    <text evidence="1">Belongs to the ABC transporter superfamily.</text>
</comment>
<evidence type="ECO:0000256" key="1">
    <source>
        <dbReference type="ARBA" id="ARBA00005417"/>
    </source>
</evidence>
<keyword evidence="3" id="KW-0472">Membrane</keyword>
<evidence type="ECO:0000313" key="8">
    <source>
        <dbReference type="Proteomes" id="UP001156903"/>
    </source>
</evidence>
<dbReference type="GO" id="GO:0005524">
    <property type="term" value="F:ATP binding"/>
    <property type="evidence" value="ECO:0007669"/>
    <property type="project" value="UniProtKB-KW"/>
</dbReference>
<dbReference type="InterPro" id="IPR017871">
    <property type="entry name" value="ABC_transporter-like_CS"/>
</dbReference>
<keyword evidence="2" id="KW-0813">Transport</keyword>
<evidence type="ECO:0000256" key="4">
    <source>
        <dbReference type="ARBA" id="ARBA00022741"/>
    </source>
</evidence>
<keyword evidence="4" id="KW-0547">Nucleotide-binding</keyword>
<comment type="caution">
    <text evidence="7">The sequence shown here is derived from an EMBL/GenBank/DDBJ whole genome shotgun (WGS) entry which is preliminary data.</text>
</comment>
<dbReference type="PROSITE" id="PS50893">
    <property type="entry name" value="ABC_TRANSPORTER_2"/>
    <property type="match status" value="1"/>
</dbReference>
<sequence>MNTATVSPPAPARGDVQGHDAEVRFRQRGRDIQALAPVSLALAPGSFTSVIGPSGCGKSTLLNAIAGFTPLSSGSLQVDGAIVSGPSPRVGVMFQQYALFPWFTAAGNVEFALKRFGLPRAERRTAALQALDEVGLSGKADHHPGQLSGGMRQRVALARTLAARPDVLLMDEPFGALDAQTRLAMQELLLRIWEARRTTVLFITHDIDEALLLSDRVLVMSAAPGRFIDDLAIDSPRPRSVEQIDATYIARRNHLLRLLRDAH</sequence>
<proteinExistence type="inferred from homology"/>
<evidence type="ECO:0000256" key="3">
    <source>
        <dbReference type="ARBA" id="ARBA00022475"/>
    </source>
</evidence>
<dbReference type="SMART" id="SM00382">
    <property type="entry name" value="AAA"/>
    <property type="match status" value="1"/>
</dbReference>
<evidence type="ECO:0000256" key="5">
    <source>
        <dbReference type="ARBA" id="ARBA00022840"/>
    </source>
</evidence>
<dbReference type="InterPro" id="IPR027417">
    <property type="entry name" value="P-loop_NTPase"/>
</dbReference>
<evidence type="ECO:0000313" key="7">
    <source>
        <dbReference type="EMBL" id="GLS16357.1"/>
    </source>
</evidence>
<dbReference type="EMBL" id="BSPB01000054">
    <property type="protein sequence ID" value="GLS16357.1"/>
    <property type="molecule type" value="Genomic_DNA"/>
</dbReference>
<dbReference type="InterPro" id="IPR003593">
    <property type="entry name" value="AAA+_ATPase"/>
</dbReference>
<reference evidence="8" key="1">
    <citation type="journal article" date="2019" name="Int. J. Syst. Evol. Microbiol.">
        <title>The Global Catalogue of Microorganisms (GCM) 10K type strain sequencing project: providing services to taxonomists for standard genome sequencing and annotation.</title>
        <authorList>
            <consortium name="The Broad Institute Genomics Platform"/>
            <consortium name="The Broad Institute Genome Sequencing Center for Infectious Disease"/>
            <person name="Wu L."/>
            <person name="Ma J."/>
        </authorList>
    </citation>
    <scope>NUCLEOTIDE SEQUENCE [LARGE SCALE GENOMIC DNA]</scope>
    <source>
        <strain evidence="8">NBRC 109341</strain>
    </source>
</reference>
<dbReference type="Gene3D" id="3.40.50.300">
    <property type="entry name" value="P-loop containing nucleotide triphosphate hydrolases"/>
    <property type="match status" value="1"/>
</dbReference>
<dbReference type="InterPro" id="IPR050166">
    <property type="entry name" value="ABC_transporter_ATP-bind"/>
</dbReference>